<organism evidence="1 2">
    <name type="scientific">Ambispora gerdemannii</name>
    <dbReference type="NCBI Taxonomy" id="144530"/>
    <lineage>
        <taxon>Eukaryota</taxon>
        <taxon>Fungi</taxon>
        <taxon>Fungi incertae sedis</taxon>
        <taxon>Mucoromycota</taxon>
        <taxon>Glomeromycotina</taxon>
        <taxon>Glomeromycetes</taxon>
        <taxon>Archaeosporales</taxon>
        <taxon>Ambisporaceae</taxon>
        <taxon>Ambispora</taxon>
    </lineage>
</organism>
<dbReference type="Pfam" id="PF14516">
    <property type="entry name" value="AAA_35"/>
    <property type="match status" value="1"/>
</dbReference>
<name>A0A9N9CBZ4_9GLOM</name>
<dbReference type="OrthoDB" id="2369467at2759"/>
<reference evidence="1" key="1">
    <citation type="submission" date="2021-06" db="EMBL/GenBank/DDBJ databases">
        <authorList>
            <person name="Kallberg Y."/>
            <person name="Tangrot J."/>
            <person name="Rosling A."/>
        </authorList>
    </citation>
    <scope>NUCLEOTIDE SEQUENCE</scope>
    <source>
        <strain evidence="1">MT106</strain>
    </source>
</reference>
<dbReference type="Gene3D" id="3.40.50.300">
    <property type="entry name" value="P-loop containing nucleotide triphosphate hydrolases"/>
    <property type="match status" value="1"/>
</dbReference>
<evidence type="ECO:0000313" key="2">
    <source>
        <dbReference type="Proteomes" id="UP000789831"/>
    </source>
</evidence>
<evidence type="ECO:0000313" key="1">
    <source>
        <dbReference type="EMBL" id="CAG8598194.1"/>
    </source>
</evidence>
<dbReference type="AlphaFoldDB" id="A0A9N9CBZ4"/>
<sequence length="569" mass="65730">MVNSAITREERPIVYFVDPTEQNAPLLESVHRGEFIALHGSRASGKSTRVLQLQDQLNKKGFVCIYASFEHVNLENSVDVFWQTLGMALQCDAPKLFGPLKNLSIKSATDFLSTFHRTQWKFSDTVILIDEFDKLYRANDNVKSSCLGTLRGIKATKGNYAIRSVVTIGTFSILYLSSNNLTTSPFNVNEPFQNPNFTLEQVQFLYEQFAEEYNLIIDKEIVEDIYIQTNGHAGLVCFCGRAIFRKLYSKLKIVNGKLHVSFDIWEHFSMMSLDDEIIEYQTFIRMKDALLIDDRDTKSAVSLFRSDFLASFGPIYVAEKQRDLARFLTAEGVLIPGNVSGTFEVSSPLVRWLILQRIIPRLFPTSPQMEVPYHSSPRTLDTFNVLKQTVRVFDKEIIKSLRSFKVAHVLVNNAKNERVPRESVYDTELNRIMTNWLGGFMITGQWHLKYRASGHMNNKYVDIVISRPGHPTIALELLATATKKELEEHYERALLYDKKLPADEMWIIHFTCEENAILEPFWPTKSQLQRGLRVVYLWHDLEFTKIRIIACWWDVDNNKKRVTDVEEFM</sequence>
<feature type="non-terminal residue" evidence="1">
    <location>
        <position position="1"/>
    </location>
</feature>
<dbReference type="InterPro" id="IPR027417">
    <property type="entry name" value="P-loop_NTPase"/>
</dbReference>
<proteinExistence type="predicted"/>
<protein>
    <submittedName>
        <fullName evidence="1">2444_t:CDS:1</fullName>
    </submittedName>
</protein>
<dbReference type="Proteomes" id="UP000789831">
    <property type="component" value="Unassembled WGS sequence"/>
</dbReference>
<dbReference type="EMBL" id="CAJVPL010002071">
    <property type="protein sequence ID" value="CAG8598194.1"/>
    <property type="molecule type" value="Genomic_DNA"/>
</dbReference>
<dbReference type="SUPFAM" id="SSF52540">
    <property type="entry name" value="P-loop containing nucleoside triphosphate hydrolases"/>
    <property type="match status" value="1"/>
</dbReference>
<comment type="caution">
    <text evidence="1">The sequence shown here is derived from an EMBL/GenBank/DDBJ whole genome shotgun (WGS) entry which is preliminary data.</text>
</comment>
<accession>A0A9N9CBZ4</accession>
<gene>
    <name evidence="1" type="ORF">AGERDE_LOCUS8960</name>
</gene>
<keyword evidence="2" id="KW-1185">Reference proteome</keyword>